<dbReference type="AlphaFoldDB" id="A0A0B6Y3E1"/>
<organism evidence="2">
    <name type="scientific">Arion vulgaris</name>
    <dbReference type="NCBI Taxonomy" id="1028688"/>
    <lineage>
        <taxon>Eukaryota</taxon>
        <taxon>Metazoa</taxon>
        <taxon>Spiralia</taxon>
        <taxon>Lophotrochozoa</taxon>
        <taxon>Mollusca</taxon>
        <taxon>Gastropoda</taxon>
        <taxon>Heterobranchia</taxon>
        <taxon>Euthyneura</taxon>
        <taxon>Panpulmonata</taxon>
        <taxon>Eupulmonata</taxon>
        <taxon>Stylommatophora</taxon>
        <taxon>Helicina</taxon>
        <taxon>Arionoidea</taxon>
        <taxon>Arionidae</taxon>
        <taxon>Arion</taxon>
    </lineage>
</organism>
<feature type="region of interest" description="Disordered" evidence="1">
    <location>
        <begin position="17"/>
        <end position="119"/>
    </location>
</feature>
<gene>
    <name evidence="2" type="primary">ORF11767</name>
</gene>
<feature type="compositionally biased region" description="Polar residues" evidence="1">
    <location>
        <begin position="17"/>
        <end position="27"/>
    </location>
</feature>
<sequence length="119" mass="12898">ETTTALSVNSSSFLLHSTTDVQDSGKLTLNLPPPPSHNEIQDHTSTTNESNLAPPGPETSMKRYKSVKGSSKARSLKKSSKMRRQPQETSSHLGQRSGLPSQAKALIETQLLDSECNHS</sequence>
<feature type="non-terminal residue" evidence="2">
    <location>
        <position position="119"/>
    </location>
</feature>
<proteinExistence type="predicted"/>
<feature type="non-terminal residue" evidence="2">
    <location>
        <position position="1"/>
    </location>
</feature>
<evidence type="ECO:0000313" key="2">
    <source>
        <dbReference type="EMBL" id="CEK50822.1"/>
    </source>
</evidence>
<accession>A0A0B6Y3E1</accession>
<feature type="compositionally biased region" description="Polar residues" evidence="1">
    <location>
        <begin position="87"/>
        <end position="100"/>
    </location>
</feature>
<name>A0A0B6Y3E1_9EUPU</name>
<feature type="compositionally biased region" description="Basic residues" evidence="1">
    <location>
        <begin position="74"/>
        <end position="84"/>
    </location>
</feature>
<protein>
    <submittedName>
        <fullName evidence="2">Uncharacterized protein</fullName>
    </submittedName>
</protein>
<dbReference type="EMBL" id="HACG01003957">
    <property type="protein sequence ID" value="CEK50822.1"/>
    <property type="molecule type" value="Transcribed_RNA"/>
</dbReference>
<reference evidence="2" key="1">
    <citation type="submission" date="2014-12" db="EMBL/GenBank/DDBJ databases">
        <title>Insight into the proteome of Arion vulgaris.</title>
        <authorList>
            <person name="Aradska J."/>
            <person name="Bulat T."/>
            <person name="Smidak R."/>
            <person name="Sarate P."/>
            <person name="Gangsoo J."/>
            <person name="Sialana F."/>
            <person name="Bilban M."/>
            <person name="Lubec G."/>
        </authorList>
    </citation>
    <scope>NUCLEOTIDE SEQUENCE</scope>
    <source>
        <tissue evidence="2">Skin</tissue>
    </source>
</reference>
<evidence type="ECO:0000256" key="1">
    <source>
        <dbReference type="SAM" id="MobiDB-lite"/>
    </source>
</evidence>